<accession>A0A0P1AFQ5</accession>
<evidence type="ECO:0000313" key="2">
    <source>
        <dbReference type="Proteomes" id="UP000054928"/>
    </source>
</evidence>
<dbReference type="EMBL" id="CCYD01000442">
    <property type="protein sequence ID" value="CEG39946.1"/>
    <property type="molecule type" value="Genomic_DNA"/>
</dbReference>
<keyword evidence="2" id="KW-1185">Reference proteome</keyword>
<proteinExistence type="predicted"/>
<dbReference type="GeneID" id="36405226"/>
<sequence>MSRGENTFSSRVKRVNSHICPRGLGASQYFCPELVPSGVNQMAVHEADLPDVGARQER</sequence>
<organism evidence="1 2">
    <name type="scientific">Plasmopara halstedii</name>
    <name type="common">Downy mildew of sunflower</name>
    <dbReference type="NCBI Taxonomy" id="4781"/>
    <lineage>
        <taxon>Eukaryota</taxon>
        <taxon>Sar</taxon>
        <taxon>Stramenopiles</taxon>
        <taxon>Oomycota</taxon>
        <taxon>Peronosporomycetes</taxon>
        <taxon>Peronosporales</taxon>
        <taxon>Peronosporaceae</taxon>
        <taxon>Plasmopara</taxon>
    </lineage>
</organism>
<protein>
    <submittedName>
        <fullName evidence="1">Uncharacterized protein</fullName>
    </submittedName>
</protein>
<evidence type="ECO:0000313" key="1">
    <source>
        <dbReference type="EMBL" id="CEG39946.1"/>
    </source>
</evidence>
<reference evidence="2" key="1">
    <citation type="submission" date="2014-09" db="EMBL/GenBank/DDBJ databases">
        <authorList>
            <person name="Sharma Rahul"/>
            <person name="Thines Marco"/>
        </authorList>
    </citation>
    <scope>NUCLEOTIDE SEQUENCE [LARGE SCALE GENOMIC DNA]</scope>
</reference>
<dbReference type="RefSeq" id="XP_024576315.1">
    <property type="nucleotide sequence ID" value="XM_024725549.1"/>
</dbReference>
<dbReference type="AlphaFoldDB" id="A0A0P1AFQ5"/>
<dbReference type="Proteomes" id="UP000054928">
    <property type="component" value="Unassembled WGS sequence"/>
</dbReference>
<name>A0A0P1AFQ5_PLAHL</name>